<accession>A0A6J8CIK5</accession>
<sequence>MIQGEDFVRMLCYDDFRYEGRNSNETVCDIEKKNNEEINIINPTSTNLDTIGQTDNAHQTVIKSLLSTPTNLGAISQTDNTHQTVVKSLLSAPTGKSGKPAVDKSTTCYPVLSPISTVQNTTTTQHSCNPPSITTPPSFRDNDNLDSSSKIEKLEKAKIKIFILIIPFLSKPSQNNKESL</sequence>
<feature type="compositionally biased region" description="Polar residues" evidence="1">
    <location>
        <begin position="121"/>
        <end position="137"/>
    </location>
</feature>
<organism evidence="2 3">
    <name type="scientific">Mytilus coruscus</name>
    <name type="common">Sea mussel</name>
    <dbReference type="NCBI Taxonomy" id="42192"/>
    <lineage>
        <taxon>Eukaryota</taxon>
        <taxon>Metazoa</taxon>
        <taxon>Spiralia</taxon>
        <taxon>Lophotrochozoa</taxon>
        <taxon>Mollusca</taxon>
        <taxon>Bivalvia</taxon>
        <taxon>Autobranchia</taxon>
        <taxon>Pteriomorphia</taxon>
        <taxon>Mytilida</taxon>
        <taxon>Mytiloidea</taxon>
        <taxon>Mytilidae</taxon>
        <taxon>Mytilinae</taxon>
        <taxon>Mytilus</taxon>
    </lineage>
</organism>
<protein>
    <submittedName>
        <fullName evidence="2">Uncharacterized protein</fullName>
    </submittedName>
</protein>
<dbReference type="EMBL" id="CACVKT020005608">
    <property type="protein sequence ID" value="CAC5396293.1"/>
    <property type="molecule type" value="Genomic_DNA"/>
</dbReference>
<name>A0A6J8CIK5_MYTCO</name>
<gene>
    <name evidence="2" type="ORF">MCOR_30869</name>
</gene>
<dbReference type="AlphaFoldDB" id="A0A6J8CIK5"/>
<proteinExistence type="predicted"/>
<evidence type="ECO:0000256" key="1">
    <source>
        <dbReference type="SAM" id="MobiDB-lite"/>
    </source>
</evidence>
<keyword evidence="3" id="KW-1185">Reference proteome</keyword>
<reference evidence="2 3" key="1">
    <citation type="submission" date="2020-06" db="EMBL/GenBank/DDBJ databases">
        <authorList>
            <person name="Li R."/>
            <person name="Bekaert M."/>
        </authorList>
    </citation>
    <scope>NUCLEOTIDE SEQUENCE [LARGE SCALE GENOMIC DNA]</scope>
    <source>
        <strain evidence="3">wild</strain>
    </source>
</reference>
<evidence type="ECO:0000313" key="3">
    <source>
        <dbReference type="Proteomes" id="UP000507470"/>
    </source>
</evidence>
<evidence type="ECO:0000313" key="2">
    <source>
        <dbReference type="EMBL" id="CAC5396293.1"/>
    </source>
</evidence>
<dbReference type="Proteomes" id="UP000507470">
    <property type="component" value="Unassembled WGS sequence"/>
</dbReference>
<feature type="region of interest" description="Disordered" evidence="1">
    <location>
        <begin position="121"/>
        <end position="145"/>
    </location>
</feature>